<evidence type="ECO:0000313" key="9">
    <source>
        <dbReference type="Proteomes" id="UP000215002"/>
    </source>
</evidence>
<dbReference type="RefSeq" id="WP_245845788.1">
    <property type="nucleotide sequence ID" value="NZ_CP022743.1"/>
</dbReference>
<dbReference type="Gene3D" id="1.10.760.10">
    <property type="entry name" value="Cytochrome c-like domain"/>
    <property type="match status" value="1"/>
</dbReference>
<organism evidence="8 9">
    <name type="scientific">Mucilaginibacter xinganensis</name>
    <dbReference type="NCBI Taxonomy" id="1234841"/>
    <lineage>
        <taxon>Bacteria</taxon>
        <taxon>Pseudomonadati</taxon>
        <taxon>Bacteroidota</taxon>
        <taxon>Sphingobacteriia</taxon>
        <taxon>Sphingobacteriales</taxon>
        <taxon>Sphingobacteriaceae</taxon>
        <taxon>Mucilaginibacter</taxon>
    </lineage>
</organism>
<feature type="domain" description="Cytochrome c" evidence="7">
    <location>
        <begin position="48"/>
        <end position="134"/>
    </location>
</feature>
<dbReference type="KEGG" id="muc:MuYL_1174"/>
<feature type="chain" id="PRO_5012058733" evidence="6">
    <location>
        <begin position="23"/>
        <end position="135"/>
    </location>
</feature>
<dbReference type="Proteomes" id="UP000215002">
    <property type="component" value="Chromosome"/>
</dbReference>
<dbReference type="Pfam" id="PF13442">
    <property type="entry name" value="Cytochrome_CBB3"/>
    <property type="match status" value="1"/>
</dbReference>
<feature type="region of interest" description="Disordered" evidence="5">
    <location>
        <begin position="68"/>
        <end position="93"/>
    </location>
</feature>
<dbReference type="InterPro" id="IPR009056">
    <property type="entry name" value="Cyt_c-like_dom"/>
</dbReference>
<dbReference type="GO" id="GO:0009055">
    <property type="term" value="F:electron transfer activity"/>
    <property type="evidence" value="ECO:0007669"/>
    <property type="project" value="InterPro"/>
</dbReference>
<proteinExistence type="predicted"/>
<evidence type="ECO:0000313" key="8">
    <source>
        <dbReference type="EMBL" id="ASU33074.1"/>
    </source>
</evidence>
<reference evidence="8 9" key="1">
    <citation type="submission" date="2017-08" db="EMBL/GenBank/DDBJ databases">
        <title>Complete genome sequence of Mucilaginibacter sp. strain BJC16-A31.</title>
        <authorList>
            <consortium name="Henan University of Science and Technology"/>
            <person name="You X."/>
        </authorList>
    </citation>
    <scope>NUCLEOTIDE SEQUENCE [LARGE SCALE GENOMIC DNA]</scope>
    <source>
        <strain evidence="8 9">BJC16-A31</strain>
    </source>
</reference>
<keyword evidence="1 4" id="KW-0349">Heme</keyword>
<evidence type="ECO:0000256" key="2">
    <source>
        <dbReference type="ARBA" id="ARBA00022723"/>
    </source>
</evidence>
<accession>A0A223NTR9</accession>
<dbReference type="PROSITE" id="PS51007">
    <property type="entry name" value="CYTC"/>
    <property type="match status" value="1"/>
</dbReference>
<evidence type="ECO:0000256" key="5">
    <source>
        <dbReference type="SAM" id="MobiDB-lite"/>
    </source>
</evidence>
<name>A0A223NTR9_9SPHI</name>
<dbReference type="InterPro" id="IPR036909">
    <property type="entry name" value="Cyt_c-like_dom_sf"/>
</dbReference>
<evidence type="ECO:0000256" key="1">
    <source>
        <dbReference type="ARBA" id="ARBA00022617"/>
    </source>
</evidence>
<protein>
    <submittedName>
        <fullName evidence="8">Cytochrome C</fullName>
    </submittedName>
</protein>
<dbReference type="AlphaFoldDB" id="A0A223NTR9"/>
<gene>
    <name evidence="8" type="ORF">MuYL_1174</name>
</gene>
<evidence type="ECO:0000259" key="7">
    <source>
        <dbReference type="PROSITE" id="PS51007"/>
    </source>
</evidence>
<sequence>MKMKLMLTTSVFALSMMSIAFTTIQKTKPWPVPDKNAKTANPVKSSKESIAEGKSLWNLHCASCHGKTGLGDGSKAAQLKTQPEDMTKGAAQSQSDGSLFYKISEGRDDMPSFKKKIPEAEDIWNVVNYIRTLKK</sequence>
<keyword evidence="6" id="KW-0732">Signal</keyword>
<dbReference type="GO" id="GO:0046872">
    <property type="term" value="F:metal ion binding"/>
    <property type="evidence" value="ECO:0007669"/>
    <property type="project" value="UniProtKB-KW"/>
</dbReference>
<dbReference type="PANTHER" id="PTHR40394:SF2">
    <property type="entry name" value="QUINOL:CYTOCHROME C OXIDOREDUCTASE MEMBRANE PROTEIN"/>
    <property type="match status" value="1"/>
</dbReference>
<dbReference type="GO" id="GO:0020037">
    <property type="term" value="F:heme binding"/>
    <property type="evidence" value="ECO:0007669"/>
    <property type="project" value="InterPro"/>
</dbReference>
<keyword evidence="3 4" id="KW-0408">Iron</keyword>
<feature type="signal peptide" evidence="6">
    <location>
        <begin position="1"/>
        <end position="22"/>
    </location>
</feature>
<keyword evidence="2 4" id="KW-0479">Metal-binding</keyword>
<evidence type="ECO:0000256" key="4">
    <source>
        <dbReference type="PROSITE-ProRule" id="PRU00433"/>
    </source>
</evidence>
<keyword evidence="9" id="KW-1185">Reference proteome</keyword>
<dbReference type="EMBL" id="CP022743">
    <property type="protein sequence ID" value="ASU33074.1"/>
    <property type="molecule type" value="Genomic_DNA"/>
</dbReference>
<evidence type="ECO:0000256" key="6">
    <source>
        <dbReference type="SAM" id="SignalP"/>
    </source>
</evidence>
<dbReference type="SUPFAM" id="SSF46626">
    <property type="entry name" value="Cytochrome c"/>
    <property type="match status" value="1"/>
</dbReference>
<dbReference type="PANTHER" id="PTHR40394">
    <property type="entry name" value="LIPOPROTEIN-RELATED"/>
    <property type="match status" value="1"/>
</dbReference>
<evidence type="ECO:0000256" key="3">
    <source>
        <dbReference type="ARBA" id="ARBA00023004"/>
    </source>
</evidence>